<name>A0A7W9JAR5_9ACTN</name>
<comment type="caution">
    <text evidence="1">The sequence shown here is derived from an EMBL/GenBank/DDBJ whole genome shotgun (WGS) entry which is preliminary data.</text>
</comment>
<sequence>MADTTPLFNFPYLELGDPPDIATGLEDLAQAVETKIAAVDSAITTIQGVNTSQNADITALENANTAQGFQFIRKTADETVTSNDTPQLDNHLDFTALGGQRYLVKVVCFVEVAGGNSTTDFRAGFLLPAGAAAAFGGTGPDPAMAASSSVGGGQWQALYGTVNGYLRFGLYNAGTTKVEIEGIITMGVSTGTVTFAWSQDNPSANGVTVKANSFMKVNKIS</sequence>
<dbReference type="AlphaFoldDB" id="A0A7W9JAR5"/>
<organism evidence="1 2">
    <name type="scientific">Kribbella italica</name>
    <dbReference type="NCBI Taxonomy" id="1540520"/>
    <lineage>
        <taxon>Bacteria</taxon>
        <taxon>Bacillati</taxon>
        <taxon>Actinomycetota</taxon>
        <taxon>Actinomycetes</taxon>
        <taxon>Propionibacteriales</taxon>
        <taxon>Kribbellaceae</taxon>
        <taxon>Kribbella</taxon>
    </lineage>
</organism>
<gene>
    <name evidence="1" type="ORF">HDA39_005451</name>
</gene>
<dbReference type="RefSeq" id="WP_184799781.1">
    <property type="nucleotide sequence ID" value="NZ_JACHMY010000001.1"/>
</dbReference>
<keyword evidence="2" id="KW-1185">Reference proteome</keyword>
<dbReference type="Proteomes" id="UP000549971">
    <property type="component" value="Unassembled WGS sequence"/>
</dbReference>
<reference evidence="1 2" key="1">
    <citation type="submission" date="2020-08" db="EMBL/GenBank/DDBJ databases">
        <title>Sequencing the genomes of 1000 actinobacteria strains.</title>
        <authorList>
            <person name="Klenk H.-P."/>
        </authorList>
    </citation>
    <scope>NUCLEOTIDE SEQUENCE [LARGE SCALE GENOMIC DNA]</scope>
    <source>
        <strain evidence="1 2">DSM 28967</strain>
    </source>
</reference>
<evidence type="ECO:0000313" key="2">
    <source>
        <dbReference type="Proteomes" id="UP000549971"/>
    </source>
</evidence>
<dbReference type="EMBL" id="JACHMY010000001">
    <property type="protein sequence ID" value="MBB5838717.1"/>
    <property type="molecule type" value="Genomic_DNA"/>
</dbReference>
<accession>A0A7W9JAR5</accession>
<proteinExistence type="predicted"/>
<evidence type="ECO:0000313" key="1">
    <source>
        <dbReference type="EMBL" id="MBB5838717.1"/>
    </source>
</evidence>
<protein>
    <submittedName>
        <fullName evidence="1">Uncharacterized protein</fullName>
    </submittedName>
</protein>